<protein>
    <submittedName>
        <fullName evidence="1">Uncharacterized protein</fullName>
    </submittedName>
</protein>
<accession>A0A495QA82</accession>
<dbReference type="OrthoDB" id="5183626at2"/>
<dbReference type="AlphaFoldDB" id="A0A495QA82"/>
<dbReference type="EMBL" id="RBWU01000008">
    <property type="protein sequence ID" value="RKS68393.1"/>
    <property type="molecule type" value="Genomic_DNA"/>
</dbReference>
<dbReference type="RefSeq" id="WP_121438296.1">
    <property type="nucleotide sequence ID" value="NZ_RBWU01000008.1"/>
</dbReference>
<gene>
    <name evidence="1" type="ORF">BZB76_6657</name>
</gene>
<name>A0A495QA82_9ACTN</name>
<keyword evidence="2" id="KW-1185">Reference proteome</keyword>
<dbReference type="Proteomes" id="UP000274601">
    <property type="component" value="Unassembled WGS sequence"/>
</dbReference>
<reference evidence="1 2" key="1">
    <citation type="submission" date="2018-10" db="EMBL/GenBank/DDBJ databases">
        <title>Genomic Encyclopedia of Archaeal and Bacterial Type Strains, Phase II (KMG-II): from individual species to whole genera.</title>
        <authorList>
            <person name="Goeker M."/>
        </authorList>
    </citation>
    <scope>NUCLEOTIDE SEQUENCE [LARGE SCALE GENOMIC DNA]</scope>
    <source>
        <strain evidence="1 2">DSM 43383</strain>
    </source>
</reference>
<organism evidence="1 2">
    <name type="scientific">Actinomadura pelletieri DSM 43383</name>
    <dbReference type="NCBI Taxonomy" id="1120940"/>
    <lineage>
        <taxon>Bacteria</taxon>
        <taxon>Bacillati</taxon>
        <taxon>Actinomycetota</taxon>
        <taxon>Actinomycetes</taxon>
        <taxon>Streptosporangiales</taxon>
        <taxon>Thermomonosporaceae</taxon>
        <taxon>Actinomadura</taxon>
    </lineage>
</organism>
<sequence>MSGVQAPRVLLLALAPGRGRRDSVIDMAAHFLDEGAEVELVTAKRGWDELDERARLHQLHELEAKHPLTWLENAVVIRAPRVVFLPTRLLGRPGRKLDRVRSKSSKWVHRKLYLPVYKHIRPLLLARIARRRVMPGIDMTGVVRVIVADRWGVPLGWRLARRHPDVPVTMRMDKTLDGRA</sequence>
<proteinExistence type="predicted"/>
<evidence type="ECO:0000313" key="1">
    <source>
        <dbReference type="EMBL" id="RKS68393.1"/>
    </source>
</evidence>
<comment type="caution">
    <text evidence="1">The sequence shown here is derived from an EMBL/GenBank/DDBJ whole genome shotgun (WGS) entry which is preliminary data.</text>
</comment>
<evidence type="ECO:0000313" key="2">
    <source>
        <dbReference type="Proteomes" id="UP000274601"/>
    </source>
</evidence>